<feature type="compositionally biased region" description="Basic and acidic residues" evidence="6">
    <location>
        <begin position="955"/>
        <end position="966"/>
    </location>
</feature>
<dbReference type="InterPro" id="IPR015267">
    <property type="entry name" value="PPP4R2"/>
</dbReference>
<protein>
    <recommendedName>
        <fullName evidence="9">SPRY domain-containing protein</fullName>
    </recommendedName>
</protein>
<feature type="region of interest" description="Disordered" evidence="6">
    <location>
        <begin position="1"/>
        <end position="245"/>
    </location>
</feature>
<dbReference type="GO" id="GO:0016020">
    <property type="term" value="C:membrane"/>
    <property type="evidence" value="ECO:0007669"/>
    <property type="project" value="UniProtKB-SubCell"/>
</dbReference>
<organism evidence="7 8">
    <name type="scientific">Stachybotrys chartarum (strain CBS 109288 / IBT 7711)</name>
    <name type="common">Toxic black mold</name>
    <name type="synonym">Stilbospora chartarum</name>
    <dbReference type="NCBI Taxonomy" id="1280523"/>
    <lineage>
        <taxon>Eukaryota</taxon>
        <taxon>Fungi</taxon>
        <taxon>Dikarya</taxon>
        <taxon>Ascomycota</taxon>
        <taxon>Pezizomycotina</taxon>
        <taxon>Sordariomycetes</taxon>
        <taxon>Hypocreomycetidae</taxon>
        <taxon>Hypocreales</taxon>
        <taxon>Stachybotryaceae</taxon>
        <taxon>Stachybotrys</taxon>
    </lineage>
</organism>
<feature type="compositionally biased region" description="Low complexity" evidence="6">
    <location>
        <begin position="595"/>
        <end position="609"/>
    </location>
</feature>
<dbReference type="PANTHER" id="PTHR16487:SF0">
    <property type="entry name" value="PROTEIN PHOSPHATASE 4 REGULATORY SUBUNIT 2-RELATED"/>
    <property type="match status" value="1"/>
</dbReference>
<gene>
    <name evidence="7" type="ORF">S7711_00981</name>
</gene>
<dbReference type="GO" id="GO:0019888">
    <property type="term" value="F:protein phosphatase regulator activity"/>
    <property type="evidence" value="ECO:0007669"/>
    <property type="project" value="InterPro"/>
</dbReference>
<evidence type="ECO:0000256" key="6">
    <source>
        <dbReference type="SAM" id="MobiDB-lite"/>
    </source>
</evidence>
<keyword evidence="4" id="KW-1133">Transmembrane helix</keyword>
<proteinExistence type="inferred from homology"/>
<dbReference type="AlphaFoldDB" id="A0A084B0S8"/>
<dbReference type="HOGENOM" id="CLU_299389_0_0_1"/>
<dbReference type="Gene3D" id="2.60.120.920">
    <property type="match status" value="1"/>
</dbReference>
<reference evidence="7 8" key="1">
    <citation type="journal article" date="2014" name="BMC Genomics">
        <title>Comparative genome sequencing reveals chemotype-specific gene clusters in the toxigenic black mold Stachybotrys.</title>
        <authorList>
            <person name="Semeiks J."/>
            <person name="Borek D."/>
            <person name="Otwinowski Z."/>
            <person name="Grishin N.V."/>
        </authorList>
    </citation>
    <scope>NUCLEOTIDE SEQUENCE [LARGE SCALE GENOMIC DNA]</scope>
    <source>
        <strain evidence="8">CBS 109288 / IBT 7711</strain>
    </source>
</reference>
<evidence type="ECO:0000256" key="1">
    <source>
        <dbReference type="ARBA" id="ARBA00004370"/>
    </source>
</evidence>
<accession>A0A084B0S8</accession>
<comment type="subcellular location">
    <subcellularLocation>
        <location evidence="1">Membrane</location>
    </subcellularLocation>
</comment>
<dbReference type="OrthoDB" id="25503at2759"/>
<dbReference type="GO" id="GO:0005634">
    <property type="term" value="C:nucleus"/>
    <property type="evidence" value="ECO:0007669"/>
    <property type="project" value="TreeGrafter"/>
</dbReference>
<feature type="region of interest" description="Disordered" evidence="6">
    <location>
        <begin position="734"/>
        <end position="769"/>
    </location>
</feature>
<dbReference type="PANTHER" id="PTHR16487">
    <property type="entry name" value="PPP4R2-RELATED PROTEIN"/>
    <property type="match status" value="1"/>
</dbReference>
<evidence type="ECO:0008006" key="9">
    <source>
        <dbReference type="Google" id="ProtNLM"/>
    </source>
</evidence>
<feature type="compositionally biased region" description="Pro residues" evidence="6">
    <location>
        <begin position="178"/>
        <end position="200"/>
    </location>
</feature>
<evidence type="ECO:0000256" key="4">
    <source>
        <dbReference type="ARBA" id="ARBA00022989"/>
    </source>
</evidence>
<dbReference type="EMBL" id="KL648363">
    <property type="protein sequence ID" value="KEY71157.1"/>
    <property type="molecule type" value="Genomic_DNA"/>
</dbReference>
<feature type="compositionally biased region" description="Polar residues" evidence="6">
    <location>
        <begin position="740"/>
        <end position="757"/>
    </location>
</feature>
<evidence type="ECO:0000256" key="3">
    <source>
        <dbReference type="ARBA" id="ARBA00022692"/>
    </source>
</evidence>
<dbReference type="GO" id="GO:0030289">
    <property type="term" value="C:protein phosphatase 4 complex"/>
    <property type="evidence" value="ECO:0007669"/>
    <property type="project" value="InterPro"/>
</dbReference>
<feature type="compositionally biased region" description="Polar residues" evidence="6">
    <location>
        <begin position="804"/>
        <end position="813"/>
    </location>
</feature>
<keyword evidence="3" id="KW-0812">Transmembrane</keyword>
<feature type="compositionally biased region" description="Low complexity" evidence="6">
    <location>
        <begin position="566"/>
        <end position="575"/>
    </location>
</feature>
<dbReference type="CDD" id="cd12910">
    <property type="entry name" value="SPRY_SSH4_like"/>
    <property type="match status" value="1"/>
</dbReference>
<feature type="region of interest" description="Disordered" evidence="6">
    <location>
        <begin position="789"/>
        <end position="966"/>
    </location>
</feature>
<feature type="compositionally biased region" description="Acidic residues" evidence="6">
    <location>
        <begin position="820"/>
        <end position="832"/>
    </location>
</feature>
<keyword evidence="8" id="KW-1185">Reference proteome</keyword>
<feature type="compositionally biased region" description="Basic and acidic residues" evidence="6">
    <location>
        <begin position="1"/>
        <end position="14"/>
    </location>
</feature>
<feature type="compositionally biased region" description="Basic and acidic residues" evidence="6">
    <location>
        <begin position="583"/>
        <end position="594"/>
    </location>
</feature>
<feature type="compositionally biased region" description="Pro residues" evidence="6">
    <location>
        <begin position="143"/>
        <end position="156"/>
    </location>
</feature>
<name>A0A084B0S8_STACB</name>
<dbReference type="InterPro" id="IPR035780">
    <property type="entry name" value="SPRY_Ssh4-like"/>
</dbReference>
<comment type="similarity">
    <text evidence="2">Belongs to the PPP4R2 family.</text>
</comment>
<evidence type="ECO:0000313" key="7">
    <source>
        <dbReference type="EMBL" id="KEY71157.1"/>
    </source>
</evidence>
<evidence type="ECO:0000256" key="5">
    <source>
        <dbReference type="ARBA" id="ARBA00023136"/>
    </source>
</evidence>
<dbReference type="InterPro" id="IPR043136">
    <property type="entry name" value="B30.2/SPRY_sf"/>
</dbReference>
<dbReference type="GO" id="GO:0005737">
    <property type="term" value="C:cytoplasm"/>
    <property type="evidence" value="ECO:0007669"/>
    <property type="project" value="TreeGrafter"/>
</dbReference>
<feature type="compositionally biased region" description="Low complexity" evidence="6">
    <location>
        <begin position="112"/>
        <end position="122"/>
    </location>
</feature>
<sequence>MCFGSKDERGDEPAPKPVPIQPRQEDTKKSSPPPFVGKNSGGGPSSAPAAAAAAGGGVFDYAPQQQQQQQQQTLSQWYASPAGPPPPASYGQSQDDFAPPAGPPPGSHGRDQSQSQSQSQSQNEDAAPMGPPPGQLRGGFDYAPPPGPPPPGPRPPVQQQDYAPPSMPPPGKRQDDYGPPPGPPPAGDWAAPPPGPPPPTASADPKHDWEVAVPDTSLFPPPPAIFSGFDRSPSSNAPEEEADAGEDWCRRYPLTQPILLDATAKVALQQNNIRLMEPAGFSGKLSWLGTGRWQVQTLKNSPDRCIISYPPLYVVSEHDPARLGVPKTIYYEVKIRGDSPTVYLAMGFSALPYPSFRMPGWHRGSLAVHGDDGHKYINDRWGGKSFTDEFRRGDTYGIGMRLAPSGGAMPQVTIFFTKNGAPAGEWDLHEETDAEQDLPVTGLEGFHDLCCSVGTYDGIYFDVVFEPSQWLYKGVRHPDKGPFGTNTNQAPTLSRPGHRDSTRIAFRDMMEVDSDNALQLLRLLAQGEEVHEDSWPAVRRDILARLDKIAHHDFPIPDLPPPRPRPAAVQQQASPLPSSPTLEPDRSQDSDKENAAAAPQEAAAAPAQTLAPGALPVQITDMLEAITAQLQRFETHPPHTIQRVAELILSPRAHYKALASYLHALDRVVQVTSGTSIYPLPPAVPDMSTMANGDEAKNPAAAVAWGNSTINATAQTLGTDEALGGALLTPIPWLTRRSPESNGSTPGAQIHSESTETIDGPNGMGSIETVSVSVNGVPSTGHARGVTQGELLRQEQRAGVVPVSQLSRTQEMQPTGEFQAEAEDEVEDDEEAAPTHGGPEEIGVGDTGPQPNTTAYGGEGAMEAQGIDVEAAVGRKHDDQPPGEEALGSESTPNAGAEPAEPSSPSAGTKREAEQDLSGDAVKKVKEGDAPGTNSAEEAARTIPGDGTAAAQTGSEDKMETDKGAE</sequence>
<dbReference type="Pfam" id="PF09184">
    <property type="entry name" value="PPP4R2"/>
    <property type="match status" value="1"/>
</dbReference>
<evidence type="ECO:0000256" key="2">
    <source>
        <dbReference type="ARBA" id="ARBA00009207"/>
    </source>
</evidence>
<keyword evidence="5" id="KW-0472">Membrane</keyword>
<evidence type="ECO:0000313" key="8">
    <source>
        <dbReference type="Proteomes" id="UP000028045"/>
    </source>
</evidence>
<dbReference type="Proteomes" id="UP000028045">
    <property type="component" value="Unassembled WGS sequence"/>
</dbReference>
<feature type="region of interest" description="Disordered" evidence="6">
    <location>
        <begin position="553"/>
        <end position="609"/>
    </location>
</feature>